<feature type="region of interest" description="Disordered" evidence="1">
    <location>
        <begin position="93"/>
        <end position="121"/>
    </location>
</feature>
<dbReference type="AlphaFoldDB" id="A0AA85EVI9"/>
<dbReference type="WBParaSite" id="SRDH1_26440.1">
    <property type="protein sequence ID" value="SRDH1_26440.1"/>
    <property type="gene ID" value="SRDH1_26440"/>
</dbReference>
<accession>A0AA85EVI9</accession>
<evidence type="ECO:0000256" key="1">
    <source>
        <dbReference type="SAM" id="MobiDB-lite"/>
    </source>
</evidence>
<keyword evidence="2" id="KW-0732">Signal</keyword>
<protein>
    <submittedName>
        <fullName evidence="4">Uncharacterized protein</fullName>
    </submittedName>
</protein>
<feature type="signal peptide" evidence="2">
    <location>
        <begin position="1"/>
        <end position="20"/>
    </location>
</feature>
<keyword evidence="3" id="KW-1185">Reference proteome</keyword>
<feature type="chain" id="PRO_5041691045" evidence="2">
    <location>
        <begin position="21"/>
        <end position="270"/>
    </location>
</feature>
<dbReference type="Proteomes" id="UP000050792">
    <property type="component" value="Unassembled WGS sequence"/>
</dbReference>
<reference evidence="4" key="2">
    <citation type="submission" date="2023-11" db="UniProtKB">
        <authorList>
            <consortium name="WormBaseParasite"/>
        </authorList>
    </citation>
    <scope>IDENTIFICATION</scope>
</reference>
<name>A0AA85EVI9_9TREM</name>
<evidence type="ECO:0000256" key="2">
    <source>
        <dbReference type="SAM" id="SignalP"/>
    </source>
</evidence>
<evidence type="ECO:0000313" key="4">
    <source>
        <dbReference type="WBParaSite" id="SRDH1_26440.1"/>
    </source>
</evidence>
<organism evidence="3 4">
    <name type="scientific">Schistosoma rodhaini</name>
    <dbReference type="NCBI Taxonomy" id="6188"/>
    <lineage>
        <taxon>Eukaryota</taxon>
        <taxon>Metazoa</taxon>
        <taxon>Spiralia</taxon>
        <taxon>Lophotrochozoa</taxon>
        <taxon>Platyhelminthes</taxon>
        <taxon>Trematoda</taxon>
        <taxon>Digenea</taxon>
        <taxon>Strigeidida</taxon>
        <taxon>Schistosomatoidea</taxon>
        <taxon>Schistosomatidae</taxon>
        <taxon>Schistosoma</taxon>
    </lineage>
</organism>
<sequence length="270" mass="31444">MKLNIFITICWISIISLVFPTDEVKLQKKPKCDDKTQDKNRVENKRTTAFEVAKNLTTFEKEKPKYNGQKQNKNCMKKKRTKASEFAENPTTFEKEKPKCNGQKQNKNCMKKKRTKASEFAENPTTFEKEKPKCNGQKQNKNCMKKKRAVASEFSTNPAKFEKNKAECGSQPLNKCIEKLRSTASKAAYDSRANKKDNLGNIITEEVNESLKQKKYQQQLFLCHVNEKLKKRWKHCLRGDEKTLHARKKYLESINDKPEAFNVTTYLNIN</sequence>
<evidence type="ECO:0000313" key="3">
    <source>
        <dbReference type="Proteomes" id="UP000050792"/>
    </source>
</evidence>
<proteinExistence type="predicted"/>
<reference evidence="3" key="1">
    <citation type="submission" date="2022-06" db="EMBL/GenBank/DDBJ databases">
        <authorList>
            <person name="Berger JAMES D."/>
            <person name="Berger JAMES D."/>
        </authorList>
    </citation>
    <scope>NUCLEOTIDE SEQUENCE [LARGE SCALE GENOMIC DNA]</scope>
</reference>